<dbReference type="Proteomes" id="UP001304071">
    <property type="component" value="Chromosome 1"/>
</dbReference>
<dbReference type="GO" id="GO:0016757">
    <property type="term" value="F:glycosyltransferase activity"/>
    <property type="evidence" value="ECO:0007669"/>
    <property type="project" value="UniProtKB-KW"/>
</dbReference>
<name>A0ABZ0QBG1_9VIBR</name>
<keyword evidence="2" id="KW-0328">Glycosyltransferase</keyword>
<proteinExistence type="predicted"/>
<keyword evidence="3" id="KW-1185">Reference proteome</keyword>
<dbReference type="Gene3D" id="3.90.550.10">
    <property type="entry name" value="Spore Coat Polysaccharide Biosynthesis Protein SpsA, Chain A"/>
    <property type="match status" value="1"/>
</dbReference>
<evidence type="ECO:0000313" key="3">
    <source>
        <dbReference type="Proteomes" id="UP001304071"/>
    </source>
</evidence>
<feature type="domain" description="Glycosyltransferase 2-like" evidence="1">
    <location>
        <begin position="14"/>
        <end position="156"/>
    </location>
</feature>
<sequence>MTTTSATPSNIAVSVIIATCNRPDLAYRAACRVLEQSATDVQVIVVNNGSSLENQAHYCQLFDMIEHRIDYVDLCTQKAIGLGPSVARNVGIAYARGDYVTFCDDDDEWIDPDYLASLLPVLQRYRPAMVFADQQALRTDRSVMREHWFDRESLIGESQPVGEEGFYEVAPEYFYQHGGFAHLNITLYQTELLQRYGGFCQALDYEEDFELFHRLMSHASHMFYYDKVVSLHHIPNPKKRNNVTTQMSLFHKQLARIYIFNKFVTESPNQRLTRFATTHGSYAAGRIAEEALRLGNFSLAKTMARQALSWRLSPSMVKVWWQAWLGNRMNHANAHRKEDQ</sequence>
<gene>
    <name evidence="2" type="ORF">R8Z52_12210</name>
</gene>
<dbReference type="EC" id="2.4.-.-" evidence="2"/>
<dbReference type="EMBL" id="CP138203">
    <property type="protein sequence ID" value="WPC72888.1"/>
    <property type="molecule type" value="Genomic_DNA"/>
</dbReference>
<accession>A0ABZ0QBG1</accession>
<dbReference type="CDD" id="cd00761">
    <property type="entry name" value="Glyco_tranf_GTA_type"/>
    <property type="match status" value="1"/>
</dbReference>
<reference evidence="2 3" key="1">
    <citation type="submission" date="2023-11" db="EMBL/GenBank/DDBJ databases">
        <title>Plant-associative lifestyle of Vibrio porteresiae and its evolutionary dynamics.</title>
        <authorList>
            <person name="Rameshkumar N."/>
            <person name="Kirti K."/>
        </authorList>
    </citation>
    <scope>NUCLEOTIDE SEQUENCE [LARGE SCALE GENOMIC DNA]</scope>
    <source>
        <strain evidence="2 3">MSSRF30</strain>
    </source>
</reference>
<evidence type="ECO:0000313" key="2">
    <source>
        <dbReference type="EMBL" id="WPC72888.1"/>
    </source>
</evidence>
<evidence type="ECO:0000259" key="1">
    <source>
        <dbReference type="Pfam" id="PF00535"/>
    </source>
</evidence>
<dbReference type="SUPFAM" id="SSF53448">
    <property type="entry name" value="Nucleotide-diphospho-sugar transferases"/>
    <property type="match status" value="1"/>
</dbReference>
<dbReference type="PANTHER" id="PTHR22916:SF3">
    <property type="entry name" value="UDP-GLCNAC:BETAGAL BETA-1,3-N-ACETYLGLUCOSAMINYLTRANSFERASE-LIKE PROTEIN 1"/>
    <property type="match status" value="1"/>
</dbReference>
<organism evidence="2 3">
    <name type="scientific">Vibrio porteresiae DSM 19223</name>
    <dbReference type="NCBI Taxonomy" id="1123496"/>
    <lineage>
        <taxon>Bacteria</taxon>
        <taxon>Pseudomonadati</taxon>
        <taxon>Pseudomonadota</taxon>
        <taxon>Gammaproteobacteria</taxon>
        <taxon>Vibrionales</taxon>
        <taxon>Vibrionaceae</taxon>
        <taxon>Vibrio</taxon>
    </lineage>
</organism>
<protein>
    <submittedName>
        <fullName evidence="2">Glycosyltransferase</fullName>
        <ecNumber evidence="2">2.4.-.-</ecNumber>
    </submittedName>
</protein>
<dbReference type="PANTHER" id="PTHR22916">
    <property type="entry name" value="GLYCOSYLTRANSFERASE"/>
    <property type="match status" value="1"/>
</dbReference>
<dbReference type="InterPro" id="IPR001173">
    <property type="entry name" value="Glyco_trans_2-like"/>
</dbReference>
<dbReference type="RefSeq" id="WP_261892698.1">
    <property type="nucleotide sequence ID" value="NZ_AP024895.1"/>
</dbReference>
<keyword evidence="2" id="KW-0808">Transferase</keyword>
<dbReference type="Pfam" id="PF00535">
    <property type="entry name" value="Glycos_transf_2"/>
    <property type="match status" value="1"/>
</dbReference>
<dbReference type="InterPro" id="IPR029044">
    <property type="entry name" value="Nucleotide-diphossugar_trans"/>
</dbReference>